<evidence type="ECO:0000313" key="4">
    <source>
        <dbReference type="EMBL" id="BBY18425.1"/>
    </source>
</evidence>
<feature type="domain" description="Protein-glutamine gamma-glutamyltransferase-like C-terminal" evidence="3">
    <location>
        <begin position="235"/>
        <end position="304"/>
    </location>
</feature>
<feature type="region of interest" description="Disordered" evidence="1">
    <location>
        <begin position="127"/>
        <end position="156"/>
    </location>
</feature>
<evidence type="ECO:0000256" key="2">
    <source>
        <dbReference type="SAM" id="Phobius"/>
    </source>
</evidence>
<sequence>MPGADKATARTVAVIVLILLAGVALRGHLPGAEPPPEEPAEPGAGPLVAVVVMLALSMAVIAISVISQSRSRVVRPDTVGDLPRDRAGGRTRWTWRMVLLVAVALVLWLLVVLALMRVSGWLDGAVDQPEAPEPSPGPTAPTDDPLPPPAEAEPPSSGAALTYLGWAAAVFVVLSVAGAMVGRSQRRRPVAAAAVVADSGAAPVSRTQTLARAAERGLVAIGDLSREPREAIIACYAAMERELGRSPGAMPLDSDTPTEVLARAVDRKLLRGDNATELVDLFEEARFSSHVMGEEHREAAVRVLQLVLRELQDAA</sequence>
<reference evidence="4 5" key="1">
    <citation type="journal article" date="2019" name="Emerg. Microbes Infect.">
        <title>Comprehensive subspecies identification of 175 nontuberculous mycobacteria species based on 7547 genomic profiles.</title>
        <authorList>
            <person name="Matsumoto Y."/>
            <person name="Kinjo T."/>
            <person name="Motooka D."/>
            <person name="Nabeya D."/>
            <person name="Jung N."/>
            <person name="Uechi K."/>
            <person name="Horii T."/>
            <person name="Iida T."/>
            <person name="Fujita J."/>
            <person name="Nakamura S."/>
        </authorList>
    </citation>
    <scope>NUCLEOTIDE SEQUENCE [LARGE SCALE GENOMIC DNA]</scope>
    <source>
        <strain evidence="4 5">JCM 17423</strain>
    </source>
</reference>
<organism evidence="4 5">
    <name type="scientific">Mycolicibacterium litorale</name>
    <dbReference type="NCBI Taxonomy" id="758802"/>
    <lineage>
        <taxon>Bacteria</taxon>
        <taxon>Bacillati</taxon>
        <taxon>Actinomycetota</taxon>
        <taxon>Actinomycetes</taxon>
        <taxon>Mycobacteriales</taxon>
        <taxon>Mycobacteriaceae</taxon>
        <taxon>Mycolicibacterium</taxon>
    </lineage>
</organism>
<dbReference type="EMBL" id="AP022586">
    <property type="protein sequence ID" value="BBY18425.1"/>
    <property type="molecule type" value="Genomic_DNA"/>
</dbReference>
<keyword evidence="5" id="KW-1185">Reference proteome</keyword>
<keyword evidence="2" id="KW-0472">Membrane</keyword>
<gene>
    <name evidence="4" type="ORF">MLIT_40170</name>
</gene>
<dbReference type="Proteomes" id="UP000466607">
    <property type="component" value="Chromosome"/>
</dbReference>
<dbReference type="AlphaFoldDB" id="A0AAD1IN64"/>
<feature type="transmembrane region" description="Helical" evidence="2">
    <location>
        <begin position="45"/>
        <end position="66"/>
    </location>
</feature>
<feature type="transmembrane region" description="Helical" evidence="2">
    <location>
        <begin position="93"/>
        <end position="116"/>
    </location>
</feature>
<evidence type="ECO:0000256" key="1">
    <source>
        <dbReference type="SAM" id="MobiDB-lite"/>
    </source>
</evidence>
<dbReference type="InterPro" id="IPR025403">
    <property type="entry name" value="TgpA-like_C"/>
</dbReference>
<evidence type="ECO:0000313" key="5">
    <source>
        <dbReference type="Proteomes" id="UP000466607"/>
    </source>
</evidence>
<keyword evidence="2" id="KW-0812">Transmembrane</keyword>
<proteinExistence type="predicted"/>
<dbReference type="RefSeq" id="WP_134058363.1">
    <property type="nucleotide sequence ID" value="NZ_AP022586.1"/>
</dbReference>
<protein>
    <recommendedName>
        <fullName evidence="3">Protein-glutamine gamma-glutamyltransferase-like C-terminal domain-containing protein</fullName>
    </recommendedName>
</protein>
<feature type="compositionally biased region" description="Pro residues" evidence="1">
    <location>
        <begin position="131"/>
        <end position="152"/>
    </location>
</feature>
<dbReference type="Pfam" id="PF13559">
    <property type="entry name" value="DUF4129"/>
    <property type="match status" value="1"/>
</dbReference>
<feature type="transmembrane region" description="Helical" evidence="2">
    <location>
        <begin position="163"/>
        <end position="181"/>
    </location>
</feature>
<evidence type="ECO:0000259" key="3">
    <source>
        <dbReference type="Pfam" id="PF13559"/>
    </source>
</evidence>
<name>A0AAD1IN64_9MYCO</name>
<feature type="transmembrane region" description="Helical" evidence="2">
    <location>
        <begin position="7"/>
        <end position="25"/>
    </location>
</feature>
<accession>A0AAD1IN64</accession>
<keyword evidence="2" id="KW-1133">Transmembrane helix</keyword>